<keyword evidence="2" id="KW-0378">Hydrolase</keyword>
<reference evidence="2 3" key="1">
    <citation type="submission" date="2019-09" db="EMBL/GenBank/DDBJ databases">
        <title>Goodfellowia gen. nov., a new genus of the Pseudonocardineae related to Actinoalloteichus, containing Goodfellowia coeruleoviolacea gen. nov., comb. nov. gen. nov., comb. nov.</title>
        <authorList>
            <person name="Labeda D."/>
        </authorList>
    </citation>
    <scope>NUCLEOTIDE SEQUENCE [LARGE SCALE GENOMIC DNA]</scope>
    <source>
        <strain evidence="2 3">AN110305</strain>
    </source>
</reference>
<comment type="caution">
    <text evidence="2">The sequence shown here is derived from an EMBL/GenBank/DDBJ whole genome shotgun (WGS) entry which is preliminary data.</text>
</comment>
<dbReference type="EMBL" id="VUOB01000038">
    <property type="protein sequence ID" value="KAA2259485.1"/>
    <property type="molecule type" value="Genomic_DNA"/>
</dbReference>
<sequence length="273" mass="30309">MPFLTTNDGTSLFYKDWGSGSPVVFAHSWSLSSQMWQYQMLHLAEHGQRCVALDRRGHGRSDQPWDGYDIDTLADDLAALLDRLDLRGVTLVGHSTGTCEVVRYLSRHGADRVARIVLVSCVTPFMLKTPDNPDGFDVSVFEDSRALWHRDFPLWVAEVAGPFSGVGLPGNQISPALVDAGIADARTVSTRAMIEISHTITETDFRAEMREITVPALVIHGGEDMFNPLDLCGRRSAELIPDSRLEVYEDGPHGLHLTHLDRLNADLLDFVTR</sequence>
<accession>A0A5B2X8B0</accession>
<dbReference type="InterPro" id="IPR000073">
    <property type="entry name" value="AB_hydrolase_1"/>
</dbReference>
<gene>
    <name evidence="2" type="ORF">F0L68_21365</name>
</gene>
<dbReference type="AlphaFoldDB" id="A0A5B2X8B0"/>
<keyword evidence="3" id="KW-1185">Reference proteome</keyword>
<protein>
    <submittedName>
        <fullName evidence="2">Alpha/beta hydrolase</fullName>
    </submittedName>
</protein>
<dbReference type="Proteomes" id="UP000323454">
    <property type="component" value="Unassembled WGS sequence"/>
</dbReference>
<feature type="domain" description="AB hydrolase-1" evidence="1">
    <location>
        <begin position="22"/>
        <end position="124"/>
    </location>
</feature>
<dbReference type="SUPFAM" id="SSF53474">
    <property type="entry name" value="alpha/beta-Hydrolases"/>
    <property type="match status" value="1"/>
</dbReference>
<evidence type="ECO:0000259" key="1">
    <source>
        <dbReference type="Pfam" id="PF00561"/>
    </source>
</evidence>
<reference evidence="2 3" key="2">
    <citation type="submission" date="2019-09" db="EMBL/GenBank/DDBJ databases">
        <authorList>
            <person name="Jin C."/>
        </authorList>
    </citation>
    <scope>NUCLEOTIDE SEQUENCE [LARGE SCALE GENOMIC DNA]</scope>
    <source>
        <strain evidence="2 3">AN110305</strain>
    </source>
</reference>
<organism evidence="2 3">
    <name type="scientific">Solihabitans fulvus</name>
    <dbReference type="NCBI Taxonomy" id="1892852"/>
    <lineage>
        <taxon>Bacteria</taxon>
        <taxon>Bacillati</taxon>
        <taxon>Actinomycetota</taxon>
        <taxon>Actinomycetes</taxon>
        <taxon>Pseudonocardiales</taxon>
        <taxon>Pseudonocardiaceae</taxon>
        <taxon>Solihabitans</taxon>
    </lineage>
</organism>
<dbReference type="OrthoDB" id="9785847at2"/>
<evidence type="ECO:0000313" key="2">
    <source>
        <dbReference type="EMBL" id="KAA2259485.1"/>
    </source>
</evidence>
<dbReference type="RefSeq" id="WP_149851398.1">
    <property type="nucleotide sequence ID" value="NZ_VUOB01000038.1"/>
</dbReference>
<dbReference type="PRINTS" id="PR00111">
    <property type="entry name" value="ABHYDROLASE"/>
</dbReference>
<evidence type="ECO:0000313" key="3">
    <source>
        <dbReference type="Proteomes" id="UP000323454"/>
    </source>
</evidence>
<dbReference type="PANTHER" id="PTHR43433">
    <property type="entry name" value="HYDROLASE, ALPHA/BETA FOLD FAMILY PROTEIN"/>
    <property type="match status" value="1"/>
</dbReference>
<proteinExistence type="predicted"/>
<dbReference type="Gene3D" id="3.40.50.1820">
    <property type="entry name" value="alpha/beta hydrolase"/>
    <property type="match status" value="1"/>
</dbReference>
<dbReference type="InterPro" id="IPR050471">
    <property type="entry name" value="AB_hydrolase"/>
</dbReference>
<dbReference type="Pfam" id="PF00561">
    <property type="entry name" value="Abhydrolase_1"/>
    <property type="match status" value="1"/>
</dbReference>
<dbReference type="PANTHER" id="PTHR43433:SF3">
    <property type="entry name" value="NON-HEME CHLOROPEROXIDASE"/>
    <property type="match status" value="1"/>
</dbReference>
<name>A0A5B2X8B0_9PSEU</name>
<dbReference type="InterPro" id="IPR029058">
    <property type="entry name" value="AB_hydrolase_fold"/>
</dbReference>
<dbReference type="GO" id="GO:0016787">
    <property type="term" value="F:hydrolase activity"/>
    <property type="evidence" value="ECO:0007669"/>
    <property type="project" value="UniProtKB-KW"/>
</dbReference>